<keyword evidence="4" id="KW-0689">Ribosomal protein</keyword>
<keyword evidence="11" id="KW-1185">Reference proteome</keyword>
<dbReference type="Pfam" id="PF22892">
    <property type="entry name" value="DSRM_MRPL44"/>
    <property type="match status" value="1"/>
</dbReference>
<organism evidence="10 11">
    <name type="scientific">Cryptotermes secundus</name>
    <dbReference type="NCBI Taxonomy" id="105785"/>
    <lineage>
        <taxon>Eukaryota</taxon>
        <taxon>Metazoa</taxon>
        <taxon>Ecdysozoa</taxon>
        <taxon>Arthropoda</taxon>
        <taxon>Hexapoda</taxon>
        <taxon>Insecta</taxon>
        <taxon>Pterygota</taxon>
        <taxon>Neoptera</taxon>
        <taxon>Polyneoptera</taxon>
        <taxon>Dictyoptera</taxon>
        <taxon>Blattodea</taxon>
        <taxon>Blattoidea</taxon>
        <taxon>Termitoidae</taxon>
        <taxon>Kalotermitidae</taxon>
        <taxon>Cryptotermitinae</taxon>
        <taxon>Cryptotermes</taxon>
    </lineage>
</organism>
<comment type="subcellular location">
    <subcellularLocation>
        <location evidence="1">Mitochondrion</location>
    </subcellularLocation>
</comment>
<dbReference type="GO" id="GO:0005762">
    <property type="term" value="C:mitochondrial large ribosomal subunit"/>
    <property type="evidence" value="ECO:0007669"/>
    <property type="project" value="TreeGrafter"/>
</dbReference>
<proteinExistence type="inferred from homology"/>
<reference evidence="10 11" key="1">
    <citation type="submission" date="2017-12" db="EMBL/GenBank/DDBJ databases">
        <title>Hemimetabolous genomes reveal molecular basis of termite eusociality.</title>
        <authorList>
            <person name="Harrison M.C."/>
            <person name="Jongepier E."/>
            <person name="Robertson H.M."/>
            <person name="Arning N."/>
            <person name="Bitard-Feildel T."/>
            <person name="Chao H."/>
            <person name="Childers C.P."/>
            <person name="Dinh H."/>
            <person name="Doddapaneni H."/>
            <person name="Dugan S."/>
            <person name="Gowin J."/>
            <person name="Greiner C."/>
            <person name="Han Y."/>
            <person name="Hu H."/>
            <person name="Hughes D.S.T."/>
            <person name="Huylmans A.-K."/>
            <person name="Kemena C."/>
            <person name="Kremer L.P.M."/>
            <person name="Lee S.L."/>
            <person name="Lopez-Ezquerra A."/>
            <person name="Mallet L."/>
            <person name="Monroy-Kuhn J.M."/>
            <person name="Moser A."/>
            <person name="Murali S.C."/>
            <person name="Muzny D.M."/>
            <person name="Otani S."/>
            <person name="Piulachs M.-D."/>
            <person name="Poelchau M."/>
            <person name="Qu J."/>
            <person name="Schaub F."/>
            <person name="Wada-Katsumata A."/>
            <person name="Worley K.C."/>
            <person name="Xie Q."/>
            <person name="Ylla G."/>
            <person name="Poulsen M."/>
            <person name="Gibbs R.A."/>
            <person name="Schal C."/>
            <person name="Richards S."/>
            <person name="Belles X."/>
            <person name="Korb J."/>
            <person name="Bornberg-Bauer E."/>
        </authorList>
    </citation>
    <scope>NUCLEOTIDE SEQUENCE [LARGE SCALE GENOMIC DNA]</scope>
    <source>
        <tissue evidence="10">Whole body</tissue>
    </source>
</reference>
<dbReference type="SMART" id="SM00535">
    <property type="entry name" value="RIBOc"/>
    <property type="match status" value="1"/>
</dbReference>
<keyword evidence="6" id="KW-0687">Ribonucleoprotein</keyword>
<protein>
    <recommendedName>
        <fullName evidence="8">Large ribosomal subunit protein mL44</fullName>
    </recommendedName>
</protein>
<comment type="caution">
    <text evidence="10">The sequence shown here is derived from an EMBL/GenBank/DDBJ whole genome shotgun (WGS) entry which is preliminary data.</text>
</comment>
<dbReference type="FunFam" id="3.30.160.20:FF:000037">
    <property type="entry name" value="39S ribosomal protein L44, mitochondrial"/>
    <property type="match status" value="1"/>
</dbReference>
<dbReference type="GO" id="GO:0070125">
    <property type="term" value="P:mitochondrial translational elongation"/>
    <property type="evidence" value="ECO:0007669"/>
    <property type="project" value="TreeGrafter"/>
</dbReference>
<dbReference type="EMBL" id="NEVH01022362">
    <property type="protein sequence ID" value="PNF18914.1"/>
    <property type="molecule type" value="Genomic_DNA"/>
</dbReference>
<keyword evidence="3" id="KW-0809">Transit peptide</keyword>
<dbReference type="InterPro" id="IPR000999">
    <property type="entry name" value="RNase_III_dom"/>
</dbReference>
<evidence type="ECO:0000256" key="8">
    <source>
        <dbReference type="ARBA" id="ARBA00035187"/>
    </source>
</evidence>
<evidence type="ECO:0000256" key="3">
    <source>
        <dbReference type="ARBA" id="ARBA00022946"/>
    </source>
</evidence>
<dbReference type="OrthoDB" id="444135at2759"/>
<evidence type="ECO:0000256" key="2">
    <source>
        <dbReference type="ARBA" id="ARBA00022884"/>
    </source>
</evidence>
<dbReference type="Gene3D" id="1.10.1520.10">
    <property type="entry name" value="Ribonuclease III domain"/>
    <property type="match status" value="1"/>
</dbReference>
<evidence type="ECO:0000313" key="10">
    <source>
        <dbReference type="EMBL" id="PNF18914.1"/>
    </source>
</evidence>
<dbReference type="InterPro" id="IPR055189">
    <property type="entry name" value="RM44_endonuclase"/>
</dbReference>
<dbReference type="InterPro" id="IPR044444">
    <property type="entry name" value="Ribosomal_mL44_DSRM_metazoa"/>
</dbReference>
<dbReference type="AlphaFoldDB" id="A0A2J7PRF7"/>
<dbReference type="STRING" id="105785.A0A2J7PRF7"/>
<feature type="domain" description="RNase III" evidence="9">
    <location>
        <begin position="67"/>
        <end position="200"/>
    </location>
</feature>
<dbReference type="GO" id="GO:0070877">
    <property type="term" value="C:microprocessor complex"/>
    <property type="evidence" value="ECO:0007669"/>
    <property type="project" value="TreeGrafter"/>
</dbReference>
<sequence>MDFARKLSVVILNAQKTRRTYFVSAERNYKRWFAPTLKEMKKRKLKMGPQPPQHRSTFLEWNYQSELYAFGKRLGEEFKKDLLQRALTHRSYIVQEEMRQKEVGIEDPKLSLEDNQELARRGEALMSEYLKHHLRFALPRFPEEGICAILDHLMSVETLAHVSRHLGTSDIILSSDFPVEEVTLATTLKAVVGALAESSGEDRAREFVRDFLLTQLAGRDVNEFWEIKDPITTLTDILKRDGRGEPEPRVIGESGSNTVLASYQVALYSDKEFLSIGYGESISIAIEMAAHDALKRLFHTTENMKPIPFTMDVGAMSDDESKRNVSINDWSSAKMENVVHC</sequence>
<dbReference type="InterPro" id="IPR036389">
    <property type="entry name" value="RNase_III_sf"/>
</dbReference>
<evidence type="ECO:0000256" key="4">
    <source>
        <dbReference type="ARBA" id="ARBA00022980"/>
    </source>
</evidence>
<name>A0A2J7PRF7_9NEOP</name>
<dbReference type="FunFam" id="1.10.1520.10:FF:000039">
    <property type="entry name" value="39S ribosomal protein L44, mitochondrial"/>
    <property type="match status" value="1"/>
</dbReference>
<dbReference type="GO" id="GO:0004525">
    <property type="term" value="F:ribonuclease III activity"/>
    <property type="evidence" value="ECO:0007669"/>
    <property type="project" value="InterPro"/>
</dbReference>
<dbReference type="SUPFAM" id="SSF69065">
    <property type="entry name" value="RNase III domain-like"/>
    <property type="match status" value="1"/>
</dbReference>
<evidence type="ECO:0000256" key="1">
    <source>
        <dbReference type="ARBA" id="ARBA00004173"/>
    </source>
</evidence>
<gene>
    <name evidence="10" type="ORF">B7P43_G01381</name>
</gene>
<evidence type="ECO:0000256" key="7">
    <source>
        <dbReference type="ARBA" id="ARBA00024034"/>
    </source>
</evidence>
<dbReference type="Gene3D" id="3.30.160.20">
    <property type="match status" value="1"/>
</dbReference>
<dbReference type="PANTHER" id="PTHR11207:SF5">
    <property type="entry name" value="LARGE RIBOSOMAL SUBUNIT PROTEIN ML44"/>
    <property type="match status" value="1"/>
</dbReference>
<dbReference type="CDD" id="cd00593">
    <property type="entry name" value="RIBOc"/>
    <property type="match status" value="1"/>
</dbReference>
<dbReference type="InParanoid" id="A0A2J7PRF7"/>
<dbReference type="GO" id="GO:0003725">
    <property type="term" value="F:double-stranded RNA binding"/>
    <property type="evidence" value="ECO:0007669"/>
    <property type="project" value="InterPro"/>
</dbReference>
<keyword evidence="2" id="KW-0694">RNA-binding</keyword>
<comment type="similarity">
    <text evidence="7">Belongs to the ribonuclease III family. Mitochondrion-specific ribosomal protein mL44 subfamily.</text>
</comment>
<dbReference type="GO" id="GO:0006396">
    <property type="term" value="P:RNA processing"/>
    <property type="evidence" value="ECO:0007669"/>
    <property type="project" value="InterPro"/>
</dbReference>
<evidence type="ECO:0000313" key="11">
    <source>
        <dbReference type="Proteomes" id="UP000235965"/>
    </source>
</evidence>
<dbReference type="Pfam" id="PF22935">
    <property type="entry name" value="RM44_endonuclase"/>
    <property type="match status" value="1"/>
</dbReference>
<dbReference type="PROSITE" id="PS50142">
    <property type="entry name" value="RNASE_3_2"/>
    <property type="match status" value="1"/>
</dbReference>
<dbReference type="PANTHER" id="PTHR11207">
    <property type="entry name" value="RIBONUCLEASE III"/>
    <property type="match status" value="1"/>
</dbReference>
<dbReference type="FunCoup" id="A0A2J7PRF7">
    <property type="interactions" value="764"/>
</dbReference>
<evidence type="ECO:0000256" key="6">
    <source>
        <dbReference type="ARBA" id="ARBA00023274"/>
    </source>
</evidence>
<evidence type="ECO:0000256" key="5">
    <source>
        <dbReference type="ARBA" id="ARBA00023128"/>
    </source>
</evidence>
<accession>A0A2J7PRF7</accession>
<evidence type="ECO:0000259" key="9">
    <source>
        <dbReference type="PROSITE" id="PS50142"/>
    </source>
</evidence>
<keyword evidence="5" id="KW-0496">Mitochondrion</keyword>
<dbReference type="Proteomes" id="UP000235965">
    <property type="component" value="Unassembled WGS sequence"/>
</dbReference>
<dbReference type="CDD" id="cd19874">
    <property type="entry name" value="DSRM_MRPL44"/>
    <property type="match status" value="1"/>
</dbReference>
<dbReference type="SUPFAM" id="SSF54768">
    <property type="entry name" value="dsRNA-binding domain-like"/>
    <property type="match status" value="1"/>
</dbReference>